<dbReference type="EMBL" id="JANCPR020000025">
    <property type="protein sequence ID" value="MDJ1134963.1"/>
    <property type="molecule type" value="Genomic_DNA"/>
</dbReference>
<dbReference type="RefSeq" id="WP_274041427.1">
    <property type="nucleotide sequence ID" value="NZ_JANCPR020000025.1"/>
</dbReference>
<gene>
    <name evidence="2" type="ORF">NMN56_023990</name>
</gene>
<evidence type="ECO:0000313" key="2">
    <source>
        <dbReference type="EMBL" id="MDJ1134963.1"/>
    </source>
</evidence>
<accession>A0ABT7A0V1</accession>
<proteinExistence type="predicted"/>
<dbReference type="CDD" id="cd00586">
    <property type="entry name" value="4HBT"/>
    <property type="match status" value="1"/>
</dbReference>
<dbReference type="Pfam" id="PF13279">
    <property type="entry name" value="4HBT_2"/>
    <property type="match status" value="1"/>
</dbReference>
<feature type="region of interest" description="Disordered" evidence="1">
    <location>
        <begin position="164"/>
        <end position="217"/>
    </location>
</feature>
<reference evidence="2 3" key="1">
    <citation type="submission" date="2023-05" db="EMBL/GenBank/DDBJ databases">
        <title>Streptantibioticus silvisoli sp. nov., acidotolerant actinomycetes 1 from pine litter.</title>
        <authorList>
            <person name="Swiecimska M."/>
            <person name="Golinska P."/>
            <person name="Sangal V."/>
            <person name="Wachnowicz B."/>
            <person name="Goodfellow M."/>
        </authorList>
    </citation>
    <scope>NUCLEOTIDE SEQUENCE [LARGE SCALE GENOMIC DNA]</scope>
    <source>
        <strain evidence="2 3">DSM 42109</strain>
    </source>
</reference>
<dbReference type="Proteomes" id="UP001214441">
    <property type="component" value="Unassembled WGS sequence"/>
</dbReference>
<name>A0ABT7A0V1_9ACTN</name>
<comment type="caution">
    <text evidence="2">The sequence shown here is derived from an EMBL/GenBank/DDBJ whole genome shotgun (WGS) entry which is preliminary data.</text>
</comment>
<evidence type="ECO:0000256" key="1">
    <source>
        <dbReference type="SAM" id="MobiDB-lite"/>
    </source>
</evidence>
<dbReference type="SUPFAM" id="SSF54637">
    <property type="entry name" value="Thioesterase/thiol ester dehydrase-isomerase"/>
    <property type="match status" value="1"/>
</dbReference>
<dbReference type="Gene3D" id="3.10.129.10">
    <property type="entry name" value="Hotdog Thioesterase"/>
    <property type="match status" value="1"/>
</dbReference>
<feature type="compositionally biased region" description="Low complexity" evidence="1">
    <location>
        <begin position="183"/>
        <end position="217"/>
    </location>
</feature>
<sequence length="217" mass="23549">MPEERIVTPYEGTGSRAWEEGAAIPAPLEPHTTRVSPKWVDYNGHMSESCFLLVFGDSSDAFFRYLGIGEEYRASGRSLFTVETHLHHLREAAEGDPLALTLRVLGHDAKRVHVFHEMRHAGSGQLLATAEQLLLHVDMEEGRARPLPDELTRRLDAIRRAHSRLPVPESVGRPMGIPHRPRTPAASGPGTPGAPDAPGTAGAPDTPGTSDTPGTPR</sequence>
<organism evidence="2 3">
    <name type="scientific">Streptomyces iconiensis</name>
    <dbReference type="NCBI Taxonomy" id="1384038"/>
    <lineage>
        <taxon>Bacteria</taxon>
        <taxon>Bacillati</taxon>
        <taxon>Actinomycetota</taxon>
        <taxon>Actinomycetes</taxon>
        <taxon>Kitasatosporales</taxon>
        <taxon>Streptomycetaceae</taxon>
        <taxon>Streptomyces</taxon>
    </lineage>
</organism>
<protein>
    <submittedName>
        <fullName evidence="2">Thioesterase family protein</fullName>
    </submittedName>
</protein>
<evidence type="ECO:0000313" key="3">
    <source>
        <dbReference type="Proteomes" id="UP001214441"/>
    </source>
</evidence>
<dbReference type="InterPro" id="IPR029069">
    <property type="entry name" value="HotDog_dom_sf"/>
</dbReference>
<keyword evidence="3" id="KW-1185">Reference proteome</keyword>